<feature type="region of interest" description="Disordered" evidence="1">
    <location>
        <begin position="242"/>
        <end position="268"/>
    </location>
</feature>
<feature type="compositionally biased region" description="Basic and acidic residues" evidence="1">
    <location>
        <begin position="244"/>
        <end position="268"/>
    </location>
</feature>
<accession>A0A9P6GNT1</accession>
<reference evidence="2" key="1">
    <citation type="journal article" date="2020" name="Mol. Plant Microbe Interact.">
        <title>Genome Sequence of the Biocontrol Agent Coniothyrium minitans strain Conio (IMI 134523).</title>
        <authorList>
            <person name="Patel D."/>
            <person name="Shittu T.A."/>
            <person name="Baroncelli R."/>
            <person name="Muthumeenakshi S."/>
            <person name="Osborne T.H."/>
            <person name="Janganan T.K."/>
            <person name="Sreenivasaprasad S."/>
        </authorList>
    </citation>
    <scope>NUCLEOTIDE SEQUENCE</scope>
    <source>
        <strain evidence="2">Conio</strain>
    </source>
</reference>
<evidence type="ECO:0000313" key="3">
    <source>
        <dbReference type="Proteomes" id="UP000756921"/>
    </source>
</evidence>
<comment type="caution">
    <text evidence="2">The sequence shown here is derived from an EMBL/GenBank/DDBJ whole genome shotgun (WGS) entry which is preliminary data.</text>
</comment>
<gene>
    <name evidence="2" type="ORF">PMIN01_01746</name>
</gene>
<dbReference type="OrthoDB" id="3789154at2759"/>
<proteinExistence type="predicted"/>
<feature type="region of interest" description="Disordered" evidence="1">
    <location>
        <begin position="1"/>
        <end position="62"/>
    </location>
</feature>
<feature type="compositionally biased region" description="Polar residues" evidence="1">
    <location>
        <begin position="1"/>
        <end position="12"/>
    </location>
</feature>
<evidence type="ECO:0000256" key="1">
    <source>
        <dbReference type="SAM" id="MobiDB-lite"/>
    </source>
</evidence>
<sequence>MSFRTTRAQSSEPRFMAPTAASNARACRATSAEPTVPTNPASTRISGANSRAGSSKTYTSTPISHKLAKRTYKAPTKLQALSTPVGLTLNETMSSSKPVLAKLSQKGLSDATAVPTLEGNRKLRRTGYGDARAAREDQMGAAMAATAQTKGLIDDETAKNWATPWHQKGHIELNWTQQIIDKHNAENGIVPETVMSLKEAEAIKKKKDQDLEEWCKAYLRGEIDENGNRITPNTTKPIVKSKFQKRDERKPAQKEVEKKESLHKVQEGRVAKKALTKKTSNMANIAEESSAAPFLDPQPAAKPAVKKAAKKTTAKPASVPTDNNGPATGREYEAPVTALPGRPSYAEYEYNDLNALCRDRNIKSGGGVQALRYRLIRDDTFVINGEFHLRDAKNYTCRKDHDRQAPVVKDAPVSSPAQHQQKKTAKRARDDDDDDQLKPKGKKAKPT</sequence>
<feature type="compositionally biased region" description="Polar residues" evidence="1">
    <location>
        <begin position="32"/>
        <end position="62"/>
    </location>
</feature>
<evidence type="ECO:0000313" key="2">
    <source>
        <dbReference type="EMBL" id="KAF9739112.1"/>
    </source>
</evidence>
<feature type="compositionally biased region" description="Basic residues" evidence="1">
    <location>
        <begin position="304"/>
        <end position="313"/>
    </location>
</feature>
<keyword evidence="3" id="KW-1185">Reference proteome</keyword>
<protein>
    <submittedName>
        <fullName evidence="2">Uncharacterized protein</fullName>
    </submittedName>
</protein>
<dbReference type="Proteomes" id="UP000756921">
    <property type="component" value="Unassembled WGS sequence"/>
</dbReference>
<dbReference type="AlphaFoldDB" id="A0A9P6GNT1"/>
<name>A0A9P6GNT1_9PLEO</name>
<feature type="region of interest" description="Disordered" evidence="1">
    <location>
        <begin position="398"/>
        <end position="447"/>
    </location>
</feature>
<feature type="region of interest" description="Disordered" evidence="1">
    <location>
        <begin position="289"/>
        <end position="335"/>
    </location>
</feature>
<dbReference type="EMBL" id="WJXW01000002">
    <property type="protein sequence ID" value="KAF9739112.1"/>
    <property type="molecule type" value="Genomic_DNA"/>
</dbReference>
<organism evidence="2 3">
    <name type="scientific">Paraphaeosphaeria minitans</name>
    <dbReference type="NCBI Taxonomy" id="565426"/>
    <lineage>
        <taxon>Eukaryota</taxon>
        <taxon>Fungi</taxon>
        <taxon>Dikarya</taxon>
        <taxon>Ascomycota</taxon>
        <taxon>Pezizomycotina</taxon>
        <taxon>Dothideomycetes</taxon>
        <taxon>Pleosporomycetidae</taxon>
        <taxon>Pleosporales</taxon>
        <taxon>Massarineae</taxon>
        <taxon>Didymosphaeriaceae</taxon>
        <taxon>Paraphaeosphaeria</taxon>
    </lineage>
</organism>